<proteinExistence type="predicted"/>
<protein>
    <submittedName>
        <fullName evidence="1">Uncharacterized protein</fullName>
    </submittedName>
</protein>
<sequence>MSRLSLLSEQSAVAMCKGPSSLAARCLPGGESDVSSYLSPHRGRSFLTLAGTGRPPVSLSSVAESARVIPCVNEKVLMVNPAANAESVGHFAAR</sequence>
<comment type="caution">
    <text evidence="1">The sequence shown here is derived from an EMBL/GenBank/DDBJ whole genome shotgun (WGS) entry which is preliminary data.</text>
</comment>
<dbReference type="AlphaFoldDB" id="A0A483K3R2"/>
<evidence type="ECO:0000313" key="1">
    <source>
        <dbReference type="EMBL" id="TCX58566.1"/>
    </source>
</evidence>
<organism evidence="1">
    <name type="scientific">Klebsiella quasipneumoniae</name>
    <dbReference type="NCBI Taxonomy" id="1463165"/>
    <lineage>
        <taxon>Bacteria</taxon>
        <taxon>Pseudomonadati</taxon>
        <taxon>Pseudomonadota</taxon>
        <taxon>Gammaproteobacteria</taxon>
        <taxon>Enterobacterales</taxon>
        <taxon>Enterobacteriaceae</taxon>
        <taxon>Klebsiella/Raoultella group</taxon>
        <taxon>Klebsiella</taxon>
        <taxon>Klebsiella pneumoniae complex</taxon>
    </lineage>
</organism>
<gene>
    <name evidence="1" type="ORF">ETE84_24135</name>
</gene>
<name>A0A483K3R2_9ENTR</name>
<reference evidence="1" key="1">
    <citation type="submission" date="2019-01" db="EMBL/GenBank/DDBJ databases">
        <authorList>
            <person name="Lista F."/>
            <person name="Anselmo A."/>
        </authorList>
    </citation>
    <scope>NUCLEOTIDE SEQUENCE</scope>
    <source>
        <strain evidence="1">8S</strain>
    </source>
</reference>
<dbReference type="EMBL" id="SDCO01000022">
    <property type="protein sequence ID" value="TCX58566.1"/>
    <property type="molecule type" value="Genomic_DNA"/>
</dbReference>
<accession>A0A483K3R2</accession>